<evidence type="ECO:0000256" key="1">
    <source>
        <dbReference type="ARBA" id="ARBA00004123"/>
    </source>
</evidence>
<keyword evidence="14" id="KW-1185">Reference proteome</keyword>
<evidence type="ECO:0000256" key="10">
    <source>
        <dbReference type="SAM" id="MobiDB-lite"/>
    </source>
</evidence>
<evidence type="ECO:0000256" key="5">
    <source>
        <dbReference type="ARBA" id="ARBA00023242"/>
    </source>
</evidence>
<evidence type="ECO:0000313" key="14">
    <source>
        <dbReference type="Proteomes" id="UP000708208"/>
    </source>
</evidence>
<evidence type="ECO:0000259" key="12">
    <source>
        <dbReference type="PROSITE" id="PS50803"/>
    </source>
</evidence>
<evidence type="ECO:0000256" key="4">
    <source>
        <dbReference type="ARBA" id="ARBA00023155"/>
    </source>
</evidence>
<evidence type="ECO:0000256" key="6">
    <source>
        <dbReference type="ARBA" id="ARBA00038351"/>
    </source>
</evidence>
<keyword evidence="4 8" id="KW-0371">Homeobox</keyword>
<dbReference type="EMBL" id="CAJVCH010161212">
    <property type="protein sequence ID" value="CAG7728278.1"/>
    <property type="molecule type" value="Genomic_DNA"/>
</dbReference>
<dbReference type="PROSITE" id="PS50803">
    <property type="entry name" value="OAR"/>
    <property type="match status" value="1"/>
</dbReference>
<feature type="region of interest" description="Disordered" evidence="10">
    <location>
        <begin position="84"/>
        <end position="329"/>
    </location>
</feature>
<dbReference type="InterPro" id="IPR001356">
    <property type="entry name" value="HD"/>
</dbReference>
<accession>A0A8J2K2C5</accession>
<dbReference type="SMART" id="SM00389">
    <property type="entry name" value="HOX"/>
    <property type="match status" value="1"/>
</dbReference>
<comment type="caution">
    <text evidence="13">The sequence shown here is derived from an EMBL/GenBank/DDBJ whole genome shotgun (WGS) entry which is preliminary data.</text>
</comment>
<reference evidence="13" key="1">
    <citation type="submission" date="2021-06" db="EMBL/GenBank/DDBJ databases">
        <authorList>
            <person name="Hodson N. C."/>
            <person name="Mongue J. A."/>
            <person name="Jaron S. K."/>
        </authorList>
    </citation>
    <scope>NUCLEOTIDE SEQUENCE</scope>
</reference>
<comment type="subcellular location">
    <subcellularLocation>
        <location evidence="1 8 9">Nucleus</location>
    </subcellularLocation>
</comment>
<evidence type="ECO:0000256" key="7">
    <source>
        <dbReference type="ARBA" id="ARBA00069290"/>
    </source>
</evidence>
<keyword evidence="5 8" id="KW-0539">Nucleus</keyword>
<dbReference type="InterPro" id="IPR052631">
    <property type="entry name" value="Paired_homeobox_Bicoid"/>
</dbReference>
<feature type="non-terminal residue" evidence="13">
    <location>
        <position position="1"/>
    </location>
</feature>
<comment type="similarity">
    <text evidence="6">Belongs to the paired homeobox family. Unc-4 subfamily.</text>
</comment>
<feature type="region of interest" description="Disordered" evidence="10">
    <location>
        <begin position="430"/>
        <end position="455"/>
    </location>
</feature>
<feature type="compositionally biased region" description="Low complexity" evidence="10">
    <location>
        <begin position="51"/>
        <end position="67"/>
    </location>
</feature>
<keyword evidence="2" id="KW-0217">Developmental protein</keyword>
<dbReference type="PANTHER" id="PTHR46255">
    <property type="entry name" value="SHORT STATURE HOMEOBOX"/>
    <property type="match status" value="1"/>
</dbReference>
<feature type="compositionally biased region" description="Basic and acidic residues" evidence="10">
    <location>
        <begin position="223"/>
        <end position="240"/>
    </location>
</feature>
<dbReference type="Pfam" id="PF03826">
    <property type="entry name" value="OAR"/>
    <property type="match status" value="1"/>
</dbReference>
<feature type="compositionally biased region" description="Basic residues" evidence="10">
    <location>
        <begin position="290"/>
        <end position="306"/>
    </location>
</feature>
<organism evidence="13 14">
    <name type="scientific">Allacma fusca</name>
    <dbReference type="NCBI Taxonomy" id="39272"/>
    <lineage>
        <taxon>Eukaryota</taxon>
        <taxon>Metazoa</taxon>
        <taxon>Ecdysozoa</taxon>
        <taxon>Arthropoda</taxon>
        <taxon>Hexapoda</taxon>
        <taxon>Collembola</taxon>
        <taxon>Symphypleona</taxon>
        <taxon>Sminthuridae</taxon>
        <taxon>Allacma</taxon>
    </lineage>
</organism>
<evidence type="ECO:0000256" key="3">
    <source>
        <dbReference type="ARBA" id="ARBA00023125"/>
    </source>
</evidence>
<evidence type="ECO:0000256" key="8">
    <source>
        <dbReference type="PROSITE-ProRule" id="PRU00108"/>
    </source>
</evidence>
<dbReference type="GO" id="GO:0005634">
    <property type="term" value="C:nucleus"/>
    <property type="evidence" value="ECO:0007669"/>
    <property type="project" value="UniProtKB-SubCell"/>
</dbReference>
<dbReference type="AlphaFoldDB" id="A0A8J2K2C5"/>
<gene>
    <name evidence="13" type="ORF">AFUS01_LOCUS17070</name>
</gene>
<dbReference type="InterPro" id="IPR017970">
    <property type="entry name" value="Homeobox_CS"/>
</dbReference>
<feature type="domain" description="OAR" evidence="12">
    <location>
        <begin position="583"/>
        <end position="596"/>
    </location>
</feature>
<evidence type="ECO:0000256" key="2">
    <source>
        <dbReference type="ARBA" id="ARBA00022473"/>
    </source>
</evidence>
<feature type="compositionally biased region" description="Polar residues" evidence="10">
    <location>
        <begin position="173"/>
        <end position="206"/>
    </location>
</feature>
<dbReference type="PANTHER" id="PTHR46255:SF3">
    <property type="entry name" value="HOMEOBOX DOMAIN-CONTAINING PROTEIN"/>
    <property type="match status" value="1"/>
</dbReference>
<feature type="domain" description="Homeobox" evidence="11">
    <location>
        <begin position="320"/>
        <end position="380"/>
    </location>
</feature>
<dbReference type="Proteomes" id="UP000708208">
    <property type="component" value="Unassembled WGS sequence"/>
</dbReference>
<sequence length="606" mass="64578">PRSRLIKSEPEPGSEIIRGGLIEASEPSPSKHPSERSLRGFYPVTDTVPIAAAGATTNTSTSGSGNSRKNEICEGQSNCNAIKEVELKSRAQHPLTTSSPPSGFSDREKSPPPDNNDANSSPSILPNPGMDLMTSGNPSKNSKAERGTTTGKTVVGNQSNASCSRSPEPPLSPSKSQTPGNSIHFNPAQPTTTSSKDDTQQINSSIIRADLCPAPSTATNGTPKEKHSFSIPRLTEKTENNNKAVFPPDILRSKVSPDHFESKSSSNASPEPSQVEPNLMETDQRGFSNKSHHSSHHHHHHHHHHGMGGSGGSGGGSKPSKQRRSRTNFTLEQLNELERLFDETHYPDAFMREELSQRLGLSEARVQVWFQNRRAKCRKHESQIQKGILPVTIGGNSVITSLESHCRVTPFIPPNLPPTSAANNNSSCISSVLSSNRDPSPRISPPRLASSPATPIVSISTPMTPATMASVSNLNLNAAANLANSLRLNPYDLRPLTLPTPLDTAFINAAQQVSHILTIQYAAAAAALSSSGSSPPMSSAAPPPPLLLYPPPYPLALSLASSCLTSAALGNPAGLERMTSKSSSIADLRLKARRHAEALGLLEKHL</sequence>
<feature type="compositionally biased region" description="Basic and acidic residues" evidence="10">
    <location>
        <begin position="251"/>
        <end position="262"/>
    </location>
</feature>
<dbReference type="OrthoDB" id="6159439at2759"/>
<feature type="region of interest" description="Disordered" evidence="10">
    <location>
        <begin position="1"/>
        <end position="72"/>
    </location>
</feature>
<feature type="DNA-binding region" description="Homeobox" evidence="8">
    <location>
        <begin position="322"/>
        <end position="381"/>
    </location>
</feature>
<dbReference type="FunFam" id="1.10.10.60:FF:000057">
    <property type="entry name" value="Short stature homeobox 2"/>
    <property type="match status" value="1"/>
</dbReference>
<feature type="compositionally biased region" description="Polar residues" evidence="10">
    <location>
        <begin position="134"/>
        <end position="165"/>
    </location>
</feature>
<feature type="compositionally biased region" description="Basic and acidic residues" evidence="10">
    <location>
        <begin position="1"/>
        <end position="10"/>
    </location>
</feature>
<feature type="compositionally biased region" description="Gly residues" evidence="10">
    <location>
        <begin position="307"/>
        <end position="317"/>
    </location>
</feature>
<proteinExistence type="inferred from homology"/>
<dbReference type="Pfam" id="PF00046">
    <property type="entry name" value="Homeodomain"/>
    <property type="match status" value="1"/>
</dbReference>
<dbReference type="PROSITE" id="PS00027">
    <property type="entry name" value="HOMEOBOX_1"/>
    <property type="match status" value="1"/>
</dbReference>
<dbReference type="GO" id="GO:1990837">
    <property type="term" value="F:sequence-specific double-stranded DNA binding"/>
    <property type="evidence" value="ECO:0007669"/>
    <property type="project" value="TreeGrafter"/>
</dbReference>
<dbReference type="InterPro" id="IPR003654">
    <property type="entry name" value="OAR_dom"/>
</dbReference>
<evidence type="ECO:0000313" key="13">
    <source>
        <dbReference type="EMBL" id="CAG7728278.1"/>
    </source>
</evidence>
<keyword evidence="3 8" id="KW-0238">DNA-binding</keyword>
<dbReference type="PROSITE" id="PS50071">
    <property type="entry name" value="HOMEOBOX_2"/>
    <property type="match status" value="1"/>
</dbReference>
<name>A0A8J2K2C5_9HEXA</name>
<dbReference type="GO" id="GO:0000981">
    <property type="term" value="F:DNA-binding transcription factor activity, RNA polymerase II-specific"/>
    <property type="evidence" value="ECO:0007669"/>
    <property type="project" value="InterPro"/>
</dbReference>
<feature type="compositionally biased region" description="Low complexity" evidence="10">
    <location>
        <begin position="263"/>
        <end position="273"/>
    </location>
</feature>
<evidence type="ECO:0000256" key="9">
    <source>
        <dbReference type="RuleBase" id="RU000682"/>
    </source>
</evidence>
<protein>
    <recommendedName>
        <fullName evidence="7">Homeobox protein unc-4</fullName>
    </recommendedName>
</protein>
<evidence type="ECO:0000259" key="11">
    <source>
        <dbReference type="PROSITE" id="PS50071"/>
    </source>
</evidence>
<dbReference type="CDD" id="cd00086">
    <property type="entry name" value="homeodomain"/>
    <property type="match status" value="1"/>
</dbReference>